<name>A0A2A2KGH1_9BILA</name>
<proteinExistence type="predicted"/>
<sequence>MPKLSNWAIWRIKLKLKDSVELPIGSRAERQQSRSRRCGLKGERDLGVETQQSENTKIDANWRWKRQAEKQGYNLGSDPFDTFTKLFGARGFSLEYLSDKEQVKKDFFQGNPNNLQKNPPVEVDLEVSKELLEKGGQVTKEFTRKTLMDIKTKELEDATVPLILNIGPGTPNLSRFSFPCMGDQAPGKFPADVIVIVHAK</sequence>
<evidence type="ECO:0000313" key="1">
    <source>
        <dbReference type="EMBL" id="PAV73041.1"/>
    </source>
</evidence>
<reference evidence="1 2" key="1">
    <citation type="journal article" date="2017" name="Curr. Biol.">
        <title>Genome architecture and evolution of a unichromosomal asexual nematode.</title>
        <authorList>
            <person name="Fradin H."/>
            <person name="Zegar C."/>
            <person name="Gutwein M."/>
            <person name="Lucas J."/>
            <person name="Kovtun M."/>
            <person name="Corcoran D."/>
            <person name="Baugh L.R."/>
            <person name="Kiontke K."/>
            <person name="Gunsalus K."/>
            <person name="Fitch D.H."/>
            <person name="Piano F."/>
        </authorList>
    </citation>
    <scope>NUCLEOTIDE SEQUENCE [LARGE SCALE GENOMIC DNA]</scope>
    <source>
        <strain evidence="1">PF1309</strain>
    </source>
</reference>
<dbReference type="Proteomes" id="UP000218231">
    <property type="component" value="Unassembled WGS sequence"/>
</dbReference>
<protein>
    <submittedName>
        <fullName evidence="1">Uncharacterized protein</fullName>
    </submittedName>
</protein>
<evidence type="ECO:0000313" key="2">
    <source>
        <dbReference type="Proteomes" id="UP000218231"/>
    </source>
</evidence>
<keyword evidence="2" id="KW-1185">Reference proteome</keyword>
<comment type="caution">
    <text evidence="1">The sequence shown here is derived from an EMBL/GenBank/DDBJ whole genome shotgun (WGS) entry which is preliminary data.</text>
</comment>
<accession>A0A2A2KGH1</accession>
<dbReference type="EMBL" id="LIAE01008670">
    <property type="protein sequence ID" value="PAV73041.1"/>
    <property type="molecule type" value="Genomic_DNA"/>
</dbReference>
<organism evidence="1 2">
    <name type="scientific">Diploscapter pachys</name>
    <dbReference type="NCBI Taxonomy" id="2018661"/>
    <lineage>
        <taxon>Eukaryota</taxon>
        <taxon>Metazoa</taxon>
        <taxon>Ecdysozoa</taxon>
        <taxon>Nematoda</taxon>
        <taxon>Chromadorea</taxon>
        <taxon>Rhabditida</taxon>
        <taxon>Rhabditina</taxon>
        <taxon>Rhabditomorpha</taxon>
        <taxon>Rhabditoidea</taxon>
        <taxon>Rhabditidae</taxon>
        <taxon>Diploscapter</taxon>
    </lineage>
</organism>
<gene>
    <name evidence="1" type="ORF">WR25_13460</name>
</gene>
<dbReference type="Gene3D" id="2.60.260.20">
    <property type="entry name" value="Urease metallochaperone UreE, N-terminal domain"/>
    <property type="match status" value="1"/>
</dbReference>
<dbReference type="AlphaFoldDB" id="A0A2A2KGH1"/>